<sequence>MKALILVLLLGTVVSLFSALFFLVRDQGQRNRTVWALTARVGFSVALLITVLVLYFSGHLVLHGPGIPPP</sequence>
<dbReference type="RefSeq" id="WP_369600567.1">
    <property type="nucleotide sequence ID" value="NZ_CP154858.1"/>
</dbReference>
<protein>
    <submittedName>
        <fullName evidence="2">Twin transmembrane helix small protein</fullName>
    </submittedName>
</protein>
<keyword evidence="1" id="KW-1133">Transmembrane helix</keyword>
<dbReference type="InterPro" id="IPR021313">
    <property type="entry name" value="DUF2909"/>
</dbReference>
<gene>
    <name evidence="2" type="ORF">AAIA72_12030</name>
</gene>
<proteinExistence type="predicted"/>
<feature type="transmembrane region" description="Helical" evidence="1">
    <location>
        <begin position="34"/>
        <end position="56"/>
    </location>
</feature>
<dbReference type="NCBIfam" id="NF033233">
    <property type="entry name" value="twin_helix"/>
    <property type="match status" value="1"/>
</dbReference>
<dbReference type="Pfam" id="PF11137">
    <property type="entry name" value="DUF2909"/>
    <property type="match status" value="1"/>
</dbReference>
<evidence type="ECO:0000313" key="2">
    <source>
        <dbReference type="EMBL" id="XDT71531.1"/>
    </source>
</evidence>
<organism evidence="2">
    <name type="scientific">Thermohahella caldifontis</name>
    <dbReference type="NCBI Taxonomy" id="3142973"/>
    <lineage>
        <taxon>Bacteria</taxon>
        <taxon>Pseudomonadati</taxon>
        <taxon>Pseudomonadota</taxon>
        <taxon>Gammaproteobacteria</taxon>
        <taxon>Oceanospirillales</taxon>
        <taxon>Hahellaceae</taxon>
        <taxon>Thermohahella</taxon>
    </lineage>
</organism>
<evidence type="ECO:0000256" key="1">
    <source>
        <dbReference type="SAM" id="Phobius"/>
    </source>
</evidence>
<dbReference type="AlphaFoldDB" id="A0AB39UTB0"/>
<reference evidence="2" key="1">
    <citation type="submission" date="2024-05" db="EMBL/GenBank/DDBJ databases">
        <title>Genome sequencing of novel strain.</title>
        <authorList>
            <person name="Ganbat D."/>
            <person name="Ganbat S."/>
            <person name="Lee S.-J."/>
        </authorList>
    </citation>
    <scope>NUCLEOTIDE SEQUENCE</scope>
    <source>
        <strain evidence="2">SMD15-11</strain>
    </source>
</reference>
<keyword evidence="1" id="KW-0472">Membrane</keyword>
<keyword evidence="1 2" id="KW-0812">Transmembrane</keyword>
<name>A0AB39UTB0_9GAMM</name>
<dbReference type="KEGG" id="tcd:AAIA72_12030"/>
<accession>A0AB39UTB0</accession>
<dbReference type="EMBL" id="CP154858">
    <property type="protein sequence ID" value="XDT71531.1"/>
    <property type="molecule type" value="Genomic_DNA"/>
</dbReference>